<feature type="region of interest" description="Disordered" evidence="1">
    <location>
        <begin position="97"/>
        <end position="173"/>
    </location>
</feature>
<evidence type="ECO:0000313" key="4">
    <source>
        <dbReference type="Proteomes" id="UP001307849"/>
    </source>
</evidence>
<feature type="chain" id="PRO_5043051519" evidence="2">
    <location>
        <begin position="23"/>
        <end position="508"/>
    </location>
</feature>
<keyword evidence="4" id="KW-1185">Reference proteome</keyword>
<feature type="compositionally biased region" description="Polar residues" evidence="1">
    <location>
        <begin position="471"/>
        <end position="488"/>
    </location>
</feature>
<organism evidence="3 4">
    <name type="scientific">Arthrobotrys conoides</name>
    <dbReference type="NCBI Taxonomy" id="74498"/>
    <lineage>
        <taxon>Eukaryota</taxon>
        <taxon>Fungi</taxon>
        <taxon>Dikarya</taxon>
        <taxon>Ascomycota</taxon>
        <taxon>Pezizomycotina</taxon>
        <taxon>Orbiliomycetes</taxon>
        <taxon>Orbiliales</taxon>
        <taxon>Orbiliaceae</taxon>
        <taxon>Arthrobotrys</taxon>
    </lineage>
</organism>
<evidence type="ECO:0000256" key="2">
    <source>
        <dbReference type="SAM" id="SignalP"/>
    </source>
</evidence>
<feature type="compositionally biased region" description="Basic and acidic residues" evidence="1">
    <location>
        <begin position="113"/>
        <end position="144"/>
    </location>
</feature>
<feature type="compositionally biased region" description="Basic and acidic residues" evidence="1">
    <location>
        <begin position="152"/>
        <end position="173"/>
    </location>
</feature>
<feature type="region of interest" description="Disordered" evidence="1">
    <location>
        <begin position="460"/>
        <end position="488"/>
    </location>
</feature>
<dbReference type="EMBL" id="JAVHJM010000001">
    <property type="protein sequence ID" value="KAK6521728.1"/>
    <property type="molecule type" value="Genomic_DNA"/>
</dbReference>
<sequence>MRPASINRVIPSLLLFLVAVNALPSGERQDEGAPQGDKDISKVKVTASGFRKTLDKLFDDIKKAGDNTNPNPIQAREIENSGPATFHAFEVKRRNGFGLSQDSAPSYGNVKSRAPDIEVPEKRDIGSKSIEERDISTDDIEKRGVGPNAGEDSNKKVKRSSESQEMKAKLRARAEVEREKEEYESAKRKWEERAAHNKKVRHQNMKRLFQHGSPFQEYHNTVPASAYAADDGSFGHALPGVRRSPVEETTNMQKRSPEQRLKHREIIKARLQELGYVPGEGDEAESVNKAGKLRKRDETSDATFSKWERSPLAKRDISHHIACPGTGLMSSYGGVIFNSNTYYTLIAVFRAACFGCDCRAASSGFHMGPRGDGGCTSRLVENCQMAGCRCLDTYSTSDPVLINKPQWEPAGKDSPATYSDVTYNPQTKTTYSDKYAAAAHINEVTLDGYVKAKRNIQTPNSSHVGELFTPNKRSAASETSEQSVSRRSQSLFNIEENISTLDRLQKRV</sequence>
<feature type="signal peptide" evidence="2">
    <location>
        <begin position="1"/>
        <end position="22"/>
    </location>
</feature>
<reference evidence="3 4" key="1">
    <citation type="submission" date="2019-10" db="EMBL/GenBank/DDBJ databases">
        <authorList>
            <person name="Palmer J.M."/>
        </authorList>
    </citation>
    <scope>NUCLEOTIDE SEQUENCE [LARGE SCALE GENOMIC DNA]</scope>
    <source>
        <strain evidence="3 4">TWF506</strain>
    </source>
</reference>
<gene>
    <name evidence="3" type="ORF">TWF506_001932</name>
</gene>
<comment type="caution">
    <text evidence="3">The sequence shown here is derived from an EMBL/GenBank/DDBJ whole genome shotgun (WGS) entry which is preliminary data.</text>
</comment>
<dbReference type="AlphaFoldDB" id="A0AAN8NNP2"/>
<accession>A0AAN8NNP2</accession>
<keyword evidence="2" id="KW-0732">Signal</keyword>
<proteinExistence type="predicted"/>
<name>A0AAN8NNP2_9PEZI</name>
<protein>
    <submittedName>
        <fullName evidence="3">Uncharacterized protein</fullName>
    </submittedName>
</protein>
<evidence type="ECO:0000256" key="1">
    <source>
        <dbReference type="SAM" id="MobiDB-lite"/>
    </source>
</evidence>
<evidence type="ECO:0000313" key="3">
    <source>
        <dbReference type="EMBL" id="KAK6521728.1"/>
    </source>
</evidence>
<dbReference type="Proteomes" id="UP001307849">
    <property type="component" value="Unassembled WGS sequence"/>
</dbReference>